<feature type="compositionally biased region" description="Acidic residues" evidence="2">
    <location>
        <begin position="82"/>
        <end position="91"/>
    </location>
</feature>
<gene>
    <name evidence="4" type="ORF">GCM10010390_47450</name>
</gene>
<dbReference type="SUPFAM" id="SSF54631">
    <property type="entry name" value="CBS-domain pair"/>
    <property type="match status" value="1"/>
</dbReference>
<accession>A0ABP3NAK0</accession>
<dbReference type="PROSITE" id="PS51371">
    <property type="entry name" value="CBS"/>
    <property type="match status" value="1"/>
</dbReference>
<keyword evidence="5" id="KW-1185">Reference proteome</keyword>
<proteinExistence type="predicted"/>
<evidence type="ECO:0000313" key="4">
    <source>
        <dbReference type="EMBL" id="GAA0539971.1"/>
    </source>
</evidence>
<dbReference type="EMBL" id="BAAABZ010000045">
    <property type="protein sequence ID" value="GAA0539971.1"/>
    <property type="molecule type" value="Genomic_DNA"/>
</dbReference>
<keyword evidence="1" id="KW-0129">CBS domain</keyword>
<reference evidence="5" key="1">
    <citation type="journal article" date="2019" name="Int. J. Syst. Evol. Microbiol.">
        <title>The Global Catalogue of Microorganisms (GCM) 10K type strain sequencing project: providing services to taxonomists for standard genome sequencing and annotation.</title>
        <authorList>
            <consortium name="The Broad Institute Genomics Platform"/>
            <consortium name="The Broad Institute Genome Sequencing Center for Infectious Disease"/>
            <person name="Wu L."/>
            <person name="Ma J."/>
        </authorList>
    </citation>
    <scope>NUCLEOTIDE SEQUENCE [LARGE SCALE GENOMIC DNA]</scope>
    <source>
        <strain evidence="5">JCM 5052</strain>
    </source>
</reference>
<dbReference type="Proteomes" id="UP001501576">
    <property type="component" value="Unassembled WGS sequence"/>
</dbReference>
<protein>
    <submittedName>
        <fullName evidence="4">CBS domain-containing protein</fullName>
    </submittedName>
</protein>
<sequence length="348" mass="38897">MSAGMSHTPSEEQLRELRGKLIPVSELLALFGTRVRNDQSVLFITQTLKDVGLSTIPYFAHCSLRADVQIVPEESVAPPEPDGGEDEEAEQDALSRGTLPQHSFRIGDLPAARNGVDSVPSTAQVKTATHLMLVKNYSQVPVIDGLSTLRGVVTWSSVARMYERNEDTALANAMVEDPPTADVHGDFFSLLPMISEYGYLLVRDMSGRITGIVTAADVTERFEATAWPFFVIGEIEFRLRKCLGAALEPDAIRAVQRRNKQTGQITDLMFNGYVKLLDGHQENPTLCQKADQNWQALGWSLADRVQFVRQLDRVREIRNMIAHFDPEPLSQKLCQELRQFLGLLRLYT</sequence>
<dbReference type="InterPro" id="IPR046342">
    <property type="entry name" value="CBS_dom_sf"/>
</dbReference>
<feature type="domain" description="CBS" evidence="3">
    <location>
        <begin position="111"/>
        <end position="168"/>
    </location>
</feature>
<evidence type="ECO:0000259" key="3">
    <source>
        <dbReference type="PROSITE" id="PS51371"/>
    </source>
</evidence>
<organism evidence="4 5">
    <name type="scientific">Streptomyces mordarskii</name>
    <dbReference type="NCBI Taxonomy" id="1226758"/>
    <lineage>
        <taxon>Bacteria</taxon>
        <taxon>Bacillati</taxon>
        <taxon>Actinomycetota</taxon>
        <taxon>Actinomycetes</taxon>
        <taxon>Kitasatosporales</taxon>
        <taxon>Streptomycetaceae</taxon>
        <taxon>Streptomyces</taxon>
    </lineage>
</organism>
<comment type="caution">
    <text evidence="4">The sequence shown here is derived from an EMBL/GenBank/DDBJ whole genome shotgun (WGS) entry which is preliminary data.</text>
</comment>
<evidence type="ECO:0000256" key="1">
    <source>
        <dbReference type="PROSITE-ProRule" id="PRU00703"/>
    </source>
</evidence>
<name>A0ABP3NAK0_9ACTN</name>
<feature type="region of interest" description="Disordered" evidence="2">
    <location>
        <begin position="74"/>
        <end position="97"/>
    </location>
</feature>
<dbReference type="InterPro" id="IPR000644">
    <property type="entry name" value="CBS_dom"/>
</dbReference>
<evidence type="ECO:0000256" key="2">
    <source>
        <dbReference type="SAM" id="MobiDB-lite"/>
    </source>
</evidence>
<dbReference type="Pfam" id="PF00571">
    <property type="entry name" value="CBS"/>
    <property type="match status" value="1"/>
</dbReference>
<dbReference type="CDD" id="cd02205">
    <property type="entry name" value="CBS_pair_SF"/>
    <property type="match status" value="1"/>
</dbReference>
<evidence type="ECO:0000313" key="5">
    <source>
        <dbReference type="Proteomes" id="UP001501576"/>
    </source>
</evidence>
<dbReference type="Gene3D" id="3.10.580.10">
    <property type="entry name" value="CBS-domain"/>
    <property type="match status" value="1"/>
</dbReference>